<organism evidence="2 3">
    <name type="scientific">Castilleja foliolosa</name>
    <dbReference type="NCBI Taxonomy" id="1961234"/>
    <lineage>
        <taxon>Eukaryota</taxon>
        <taxon>Viridiplantae</taxon>
        <taxon>Streptophyta</taxon>
        <taxon>Embryophyta</taxon>
        <taxon>Tracheophyta</taxon>
        <taxon>Spermatophyta</taxon>
        <taxon>Magnoliopsida</taxon>
        <taxon>eudicotyledons</taxon>
        <taxon>Gunneridae</taxon>
        <taxon>Pentapetalae</taxon>
        <taxon>asterids</taxon>
        <taxon>lamiids</taxon>
        <taxon>Lamiales</taxon>
        <taxon>Orobanchaceae</taxon>
        <taxon>Pedicularideae</taxon>
        <taxon>Castillejinae</taxon>
        <taxon>Castilleja</taxon>
    </lineage>
</organism>
<comment type="caution">
    <text evidence="2">The sequence shown here is derived from an EMBL/GenBank/DDBJ whole genome shotgun (WGS) entry which is preliminary data.</text>
</comment>
<feature type="compositionally biased region" description="Polar residues" evidence="1">
    <location>
        <begin position="13"/>
        <end position="44"/>
    </location>
</feature>
<sequence length="336" mass="37703">MLLKSSSTPLLGSLIPSFSDSPNNNNNHTQNPIHAKITNNNNNHGFRKPMFHSPSLSETKTSSGFRRVQSESNLEELANANCNNIDEFSLPKNKPSRRSSFCTLDTIPSFSHRHLGDPLEDDEDSDEEFEDTTISPNQMMIENVVYERVRSNNVSDYGGLRFMDEGKMYLATGLGVSGISFVDSCGNGGGGGGGGYRPVDFDKDGGDVSMEDYYKRMLEENPGDALFLRNYAQFLYQKKRDLGRAEEYYSRAILADPKDGETLSQYAKLTWELHRDKERAANYFERAVQVSSEDSHVHAAYASFLWDTEEEDDDAADNFPVGQQLFRHGYMVSTTA</sequence>
<name>A0ABD3E3P9_9LAMI</name>
<dbReference type="PANTHER" id="PTHR26312:SF221">
    <property type="entry name" value="OS04G0510600 PROTEIN"/>
    <property type="match status" value="1"/>
</dbReference>
<dbReference type="SUPFAM" id="SSF48452">
    <property type="entry name" value="TPR-like"/>
    <property type="match status" value="1"/>
</dbReference>
<dbReference type="Gene3D" id="1.25.40.10">
    <property type="entry name" value="Tetratricopeptide repeat domain"/>
    <property type="match status" value="1"/>
</dbReference>
<gene>
    <name evidence="2" type="ORF">CASFOL_008664</name>
</gene>
<evidence type="ECO:0000256" key="1">
    <source>
        <dbReference type="SAM" id="MobiDB-lite"/>
    </source>
</evidence>
<protein>
    <submittedName>
        <fullName evidence="2">Uncharacterized protein</fullName>
    </submittedName>
</protein>
<evidence type="ECO:0000313" key="3">
    <source>
        <dbReference type="Proteomes" id="UP001632038"/>
    </source>
</evidence>
<dbReference type="AlphaFoldDB" id="A0ABD3E3P9"/>
<feature type="region of interest" description="Disordered" evidence="1">
    <location>
        <begin position="13"/>
        <end position="68"/>
    </location>
</feature>
<reference evidence="3" key="1">
    <citation type="journal article" date="2024" name="IScience">
        <title>Strigolactones Initiate the Formation of Haustorium-like Structures in Castilleja.</title>
        <authorList>
            <person name="Buerger M."/>
            <person name="Peterson D."/>
            <person name="Chory J."/>
        </authorList>
    </citation>
    <scope>NUCLEOTIDE SEQUENCE [LARGE SCALE GENOMIC DNA]</scope>
</reference>
<dbReference type="InterPro" id="IPR011990">
    <property type="entry name" value="TPR-like_helical_dom_sf"/>
</dbReference>
<accession>A0ABD3E3P9</accession>
<feature type="compositionally biased region" description="Polar residues" evidence="1">
    <location>
        <begin position="54"/>
        <end position="64"/>
    </location>
</feature>
<proteinExistence type="predicted"/>
<feature type="compositionally biased region" description="Acidic residues" evidence="1">
    <location>
        <begin position="118"/>
        <end position="131"/>
    </location>
</feature>
<dbReference type="Proteomes" id="UP001632038">
    <property type="component" value="Unassembled WGS sequence"/>
</dbReference>
<dbReference type="EMBL" id="JAVIJP010000009">
    <property type="protein sequence ID" value="KAL3647696.1"/>
    <property type="molecule type" value="Genomic_DNA"/>
</dbReference>
<feature type="region of interest" description="Disordered" evidence="1">
    <location>
        <begin position="112"/>
        <end position="131"/>
    </location>
</feature>
<dbReference type="PANTHER" id="PTHR26312">
    <property type="entry name" value="TETRATRICOPEPTIDE REPEAT PROTEIN 5"/>
    <property type="match status" value="1"/>
</dbReference>
<evidence type="ECO:0000313" key="2">
    <source>
        <dbReference type="EMBL" id="KAL3647696.1"/>
    </source>
</evidence>
<dbReference type="SMART" id="SM00386">
    <property type="entry name" value="HAT"/>
    <property type="match status" value="3"/>
</dbReference>
<keyword evidence="3" id="KW-1185">Reference proteome</keyword>
<dbReference type="InterPro" id="IPR003107">
    <property type="entry name" value="HAT"/>
</dbReference>